<keyword evidence="6" id="KW-0175">Coiled coil</keyword>
<gene>
    <name evidence="9" type="primary">ga22023</name>
    <name evidence="9" type="ORF">PR202_ga22023</name>
</gene>
<protein>
    <recommendedName>
        <fullName evidence="8">TPX2 C-terminal domain-containing protein</fullName>
    </recommendedName>
</protein>
<evidence type="ECO:0000313" key="10">
    <source>
        <dbReference type="Proteomes" id="UP001054889"/>
    </source>
</evidence>
<dbReference type="AlphaFoldDB" id="A0AAV5D2A9"/>
<name>A0AAV5D2A9_ELECO</name>
<feature type="compositionally biased region" description="Acidic residues" evidence="7">
    <location>
        <begin position="42"/>
        <end position="52"/>
    </location>
</feature>
<evidence type="ECO:0000256" key="5">
    <source>
        <dbReference type="ARBA" id="ARBA00023212"/>
    </source>
</evidence>
<feature type="region of interest" description="Disordered" evidence="7">
    <location>
        <begin position="183"/>
        <end position="282"/>
    </location>
</feature>
<feature type="coiled-coil region" evidence="6">
    <location>
        <begin position="140"/>
        <end position="174"/>
    </location>
</feature>
<evidence type="ECO:0000256" key="7">
    <source>
        <dbReference type="SAM" id="MobiDB-lite"/>
    </source>
</evidence>
<feature type="compositionally biased region" description="Polar residues" evidence="7">
    <location>
        <begin position="243"/>
        <end position="252"/>
    </location>
</feature>
<feature type="compositionally biased region" description="Polar residues" evidence="7">
    <location>
        <begin position="70"/>
        <end position="87"/>
    </location>
</feature>
<feature type="compositionally biased region" description="Basic residues" evidence="7">
    <location>
        <begin position="206"/>
        <end position="215"/>
    </location>
</feature>
<feature type="compositionally biased region" description="Basic and acidic residues" evidence="7">
    <location>
        <begin position="1"/>
        <end position="10"/>
    </location>
</feature>
<keyword evidence="10" id="KW-1185">Reference proteome</keyword>
<feature type="compositionally biased region" description="Basic and acidic residues" evidence="7">
    <location>
        <begin position="88"/>
        <end position="97"/>
    </location>
</feature>
<keyword evidence="4" id="KW-0493">Microtubule</keyword>
<dbReference type="EMBL" id="BQKI01000011">
    <property type="protein sequence ID" value="GJN04473.1"/>
    <property type="molecule type" value="Genomic_DNA"/>
</dbReference>
<organism evidence="9 10">
    <name type="scientific">Eleusine coracana subsp. coracana</name>
    <dbReference type="NCBI Taxonomy" id="191504"/>
    <lineage>
        <taxon>Eukaryota</taxon>
        <taxon>Viridiplantae</taxon>
        <taxon>Streptophyta</taxon>
        <taxon>Embryophyta</taxon>
        <taxon>Tracheophyta</taxon>
        <taxon>Spermatophyta</taxon>
        <taxon>Magnoliopsida</taxon>
        <taxon>Liliopsida</taxon>
        <taxon>Poales</taxon>
        <taxon>Poaceae</taxon>
        <taxon>PACMAD clade</taxon>
        <taxon>Chloridoideae</taxon>
        <taxon>Cynodonteae</taxon>
        <taxon>Eleusininae</taxon>
        <taxon>Eleusine</taxon>
    </lineage>
</organism>
<feature type="domain" description="TPX2 C-terminal" evidence="8">
    <location>
        <begin position="133"/>
        <end position="195"/>
    </location>
</feature>
<dbReference type="InterPro" id="IPR027329">
    <property type="entry name" value="TPX2_C"/>
</dbReference>
<accession>A0AAV5D2A9</accession>
<evidence type="ECO:0000256" key="4">
    <source>
        <dbReference type="ARBA" id="ARBA00022701"/>
    </source>
</evidence>
<keyword evidence="5" id="KW-0206">Cytoskeleton</keyword>
<comment type="caution">
    <text evidence="9">The sequence shown here is derived from an EMBL/GenBank/DDBJ whole genome shotgun (WGS) entry which is preliminary data.</text>
</comment>
<dbReference type="GO" id="GO:0005874">
    <property type="term" value="C:microtubule"/>
    <property type="evidence" value="ECO:0007669"/>
    <property type="project" value="UniProtKB-KW"/>
</dbReference>
<evidence type="ECO:0000256" key="3">
    <source>
        <dbReference type="ARBA" id="ARBA00022490"/>
    </source>
</evidence>
<evidence type="ECO:0000259" key="8">
    <source>
        <dbReference type="Pfam" id="PF06886"/>
    </source>
</evidence>
<dbReference type="InterPro" id="IPR044806">
    <property type="entry name" value="WVD2/WDL1-4"/>
</dbReference>
<feature type="compositionally biased region" description="Basic and acidic residues" evidence="7">
    <location>
        <begin position="58"/>
        <end position="69"/>
    </location>
</feature>
<feature type="region of interest" description="Disordered" evidence="7">
    <location>
        <begin position="1"/>
        <end position="108"/>
    </location>
</feature>
<evidence type="ECO:0000256" key="6">
    <source>
        <dbReference type="SAM" id="Coils"/>
    </source>
</evidence>
<dbReference type="Proteomes" id="UP001054889">
    <property type="component" value="Unassembled WGS sequence"/>
</dbReference>
<dbReference type="PANTHER" id="PTHR46372">
    <property type="entry name" value="PROTEIN WVD2-LIKE 3"/>
    <property type="match status" value="1"/>
</dbReference>
<comment type="subcellular location">
    <subcellularLocation>
        <location evidence="1">Cytoplasm</location>
        <location evidence="1">Cytoskeleton</location>
    </subcellularLocation>
</comment>
<sequence length="282" mass="30894">MDVSEDKCAHLSDLPGVVHIGKPDSGSSENDGSSAIDRSEQTDGENAADEDFLVNAEKGLHCNETRTDEQGNQEISVMSDGISMTSTEDAKDQKNDDLPSETEDINTHSAGLPNVKAYKANGNVFLSAKCALAAKKAKFYLKLEEKHQAMEEEKVQLEARLKKEQEEAVKLLRKSLTFKANPLPSFYHEAPSPKAEYKKLPTTRPKSPKLGRRKTTTAMETSNSSSESDGSANRDRGLDGNCKCSSSKTQAGNAKLISAKKKHQQQQPKHRVHESVMNIAVH</sequence>
<evidence type="ECO:0000313" key="9">
    <source>
        <dbReference type="EMBL" id="GJN04473.1"/>
    </source>
</evidence>
<keyword evidence="3" id="KW-0963">Cytoplasm</keyword>
<dbReference type="GO" id="GO:0000226">
    <property type="term" value="P:microtubule cytoskeleton organization"/>
    <property type="evidence" value="ECO:0007669"/>
    <property type="project" value="InterPro"/>
</dbReference>
<dbReference type="Pfam" id="PF06886">
    <property type="entry name" value="TPX2"/>
    <property type="match status" value="1"/>
</dbReference>
<reference evidence="9" key="1">
    <citation type="journal article" date="2018" name="DNA Res.">
        <title>Multiple hybrid de novo genome assembly of finger millet, an orphan allotetraploid crop.</title>
        <authorList>
            <person name="Hatakeyama M."/>
            <person name="Aluri S."/>
            <person name="Balachadran M.T."/>
            <person name="Sivarajan S.R."/>
            <person name="Patrignani A."/>
            <person name="Gruter S."/>
            <person name="Poveda L."/>
            <person name="Shimizu-Inatsugi R."/>
            <person name="Baeten J."/>
            <person name="Francoijs K.J."/>
            <person name="Nataraja K.N."/>
            <person name="Reddy Y.A.N."/>
            <person name="Phadnis S."/>
            <person name="Ravikumar R.L."/>
            <person name="Schlapbach R."/>
            <person name="Sreeman S.M."/>
            <person name="Shimizu K.K."/>
        </authorList>
    </citation>
    <scope>NUCLEOTIDE SEQUENCE</scope>
</reference>
<reference evidence="9" key="2">
    <citation type="submission" date="2021-12" db="EMBL/GenBank/DDBJ databases">
        <title>Resequencing data analysis of finger millet.</title>
        <authorList>
            <person name="Hatakeyama M."/>
            <person name="Aluri S."/>
            <person name="Balachadran M.T."/>
            <person name="Sivarajan S.R."/>
            <person name="Poveda L."/>
            <person name="Shimizu-Inatsugi R."/>
            <person name="Schlapbach R."/>
            <person name="Sreeman S.M."/>
            <person name="Shimizu K.K."/>
        </authorList>
    </citation>
    <scope>NUCLEOTIDE SEQUENCE</scope>
</reference>
<dbReference type="PANTHER" id="PTHR46372:SF4">
    <property type="entry name" value="OS11G0592600 PROTEIN"/>
    <property type="match status" value="1"/>
</dbReference>
<evidence type="ECO:0000256" key="2">
    <source>
        <dbReference type="ARBA" id="ARBA00005885"/>
    </source>
</evidence>
<feature type="compositionally biased region" description="Low complexity" evidence="7">
    <location>
        <begin position="216"/>
        <end position="231"/>
    </location>
</feature>
<comment type="similarity">
    <text evidence="2">Belongs to the TPX2 family.</text>
</comment>
<feature type="compositionally biased region" description="Basic residues" evidence="7">
    <location>
        <begin position="258"/>
        <end position="272"/>
    </location>
</feature>
<dbReference type="GO" id="GO:0008017">
    <property type="term" value="F:microtubule binding"/>
    <property type="evidence" value="ECO:0007669"/>
    <property type="project" value="InterPro"/>
</dbReference>
<proteinExistence type="inferred from homology"/>
<evidence type="ECO:0000256" key="1">
    <source>
        <dbReference type="ARBA" id="ARBA00004245"/>
    </source>
</evidence>